<reference evidence="4" key="1">
    <citation type="submission" date="2016-10" db="EMBL/GenBank/DDBJ databases">
        <authorList>
            <person name="Varghese N."/>
            <person name="Submissions S."/>
        </authorList>
    </citation>
    <scope>NUCLEOTIDE SEQUENCE [LARGE SCALE GENOMIC DNA]</scope>
    <source>
        <strain evidence="4">DSM 22127</strain>
    </source>
</reference>
<keyword evidence="2" id="KW-0812">Transmembrane</keyword>
<feature type="transmembrane region" description="Helical" evidence="2">
    <location>
        <begin position="77"/>
        <end position="95"/>
    </location>
</feature>
<keyword evidence="2" id="KW-1133">Transmembrane helix</keyword>
<name>A0A1H1R3U9_9ACTN</name>
<dbReference type="Proteomes" id="UP000198859">
    <property type="component" value="Chromosome I"/>
</dbReference>
<dbReference type="EMBL" id="LT629757">
    <property type="protein sequence ID" value="SDS30481.1"/>
    <property type="molecule type" value="Genomic_DNA"/>
</dbReference>
<dbReference type="AlphaFoldDB" id="A0A1H1R3U9"/>
<proteinExistence type="predicted"/>
<dbReference type="OrthoDB" id="3788664at2"/>
<protein>
    <submittedName>
        <fullName evidence="3">Uncharacterized protein</fullName>
    </submittedName>
</protein>
<evidence type="ECO:0000256" key="2">
    <source>
        <dbReference type="SAM" id="Phobius"/>
    </source>
</evidence>
<feature type="compositionally biased region" description="Basic and acidic residues" evidence="1">
    <location>
        <begin position="18"/>
        <end position="27"/>
    </location>
</feature>
<keyword evidence="2" id="KW-0472">Membrane</keyword>
<evidence type="ECO:0000256" key="1">
    <source>
        <dbReference type="SAM" id="MobiDB-lite"/>
    </source>
</evidence>
<feature type="transmembrane region" description="Helical" evidence="2">
    <location>
        <begin position="101"/>
        <end position="120"/>
    </location>
</feature>
<dbReference type="STRING" id="642780.SAMN04488570_1586"/>
<evidence type="ECO:0000313" key="4">
    <source>
        <dbReference type="Proteomes" id="UP000198859"/>
    </source>
</evidence>
<accession>A0A1H1R3U9</accession>
<dbReference type="RefSeq" id="WP_091728128.1">
    <property type="nucleotide sequence ID" value="NZ_LT629757.1"/>
</dbReference>
<gene>
    <name evidence="3" type="ORF">SAMN04488570_1586</name>
</gene>
<feature type="transmembrane region" description="Helical" evidence="2">
    <location>
        <begin position="42"/>
        <end position="65"/>
    </location>
</feature>
<organism evidence="3 4">
    <name type="scientific">Nocardioides scoriae</name>
    <dbReference type="NCBI Taxonomy" id="642780"/>
    <lineage>
        <taxon>Bacteria</taxon>
        <taxon>Bacillati</taxon>
        <taxon>Actinomycetota</taxon>
        <taxon>Actinomycetes</taxon>
        <taxon>Propionibacteriales</taxon>
        <taxon>Nocardioidaceae</taxon>
        <taxon>Nocardioides</taxon>
    </lineage>
</organism>
<feature type="region of interest" description="Disordered" evidence="1">
    <location>
        <begin position="1"/>
        <end position="34"/>
    </location>
</feature>
<evidence type="ECO:0000313" key="3">
    <source>
        <dbReference type="EMBL" id="SDS30481.1"/>
    </source>
</evidence>
<sequence>MSQSGPSTDRPPVRRARHLLDPDDLRPRPSSGGMSIGQVQKWVMSVLAVSTIMHLGIGVAVAAYLTDESRLDARVGLNVIAGVIGVTAVCVGRFIHGHGALSWWLLLGPLPGLVGAYFTFR</sequence>
<keyword evidence="4" id="KW-1185">Reference proteome</keyword>